<dbReference type="InterPro" id="IPR014342">
    <property type="entry name" value="Ectoine_EhuC"/>
</dbReference>
<keyword evidence="5" id="KW-0029">Amino-acid transport</keyword>
<dbReference type="EMBL" id="CP018866">
    <property type="protein sequence ID" value="AST94241.1"/>
    <property type="molecule type" value="Genomic_DNA"/>
</dbReference>
<keyword evidence="3" id="KW-1003">Cell membrane</keyword>
<dbReference type="PROSITE" id="PS50928">
    <property type="entry name" value="ABC_TM1"/>
    <property type="match status" value="1"/>
</dbReference>
<name>A0A223KXQ4_9BACI</name>
<dbReference type="NCBIfam" id="TIGR01726">
    <property type="entry name" value="HEQRo_perm_3TM"/>
    <property type="match status" value="1"/>
</dbReference>
<evidence type="ECO:0000256" key="7">
    <source>
        <dbReference type="ARBA" id="ARBA00023136"/>
    </source>
</evidence>
<evidence type="ECO:0000313" key="10">
    <source>
        <dbReference type="EMBL" id="AST94241.1"/>
    </source>
</evidence>
<evidence type="ECO:0000256" key="6">
    <source>
        <dbReference type="ARBA" id="ARBA00022989"/>
    </source>
</evidence>
<organism evidence="10 11">
    <name type="scientific">Sutcliffiella cohnii</name>
    <dbReference type="NCBI Taxonomy" id="33932"/>
    <lineage>
        <taxon>Bacteria</taxon>
        <taxon>Bacillati</taxon>
        <taxon>Bacillota</taxon>
        <taxon>Bacilli</taxon>
        <taxon>Bacillales</taxon>
        <taxon>Bacillaceae</taxon>
        <taxon>Sutcliffiella</taxon>
    </lineage>
</organism>
<protein>
    <submittedName>
        <fullName evidence="10">Ectoine/hydroxyectoine ABC transporter permease subunit EhuC</fullName>
    </submittedName>
</protein>
<dbReference type="STRING" id="1314751.GCA_001591425_00062"/>
<proteinExistence type="inferred from homology"/>
<gene>
    <name evidence="10" type="ORF">BC6307_06115</name>
</gene>
<comment type="subcellular location">
    <subcellularLocation>
        <location evidence="1 8">Cell membrane</location>
        <topology evidence="1 8">Multi-pass membrane protein</topology>
    </subcellularLocation>
</comment>
<dbReference type="Proteomes" id="UP000215224">
    <property type="component" value="Chromosome"/>
</dbReference>
<dbReference type="InterPro" id="IPR010065">
    <property type="entry name" value="AA_ABC_transptr_permease_3TM"/>
</dbReference>
<dbReference type="InterPro" id="IPR035906">
    <property type="entry name" value="MetI-like_sf"/>
</dbReference>
<dbReference type="InterPro" id="IPR043429">
    <property type="entry name" value="ArtM/GltK/GlnP/TcyL/YhdX-like"/>
</dbReference>
<evidence type="ECO:0000256" key="4">
    <source>
        <dbReference type="ARBA" id="ARBA00022692"/>
    </source>
</evidence>
<dbReference type="PANTHER" id="PTHR30614">
    <property type="entry name" value="MEMBRANE COMPONENT OF AMINO ACID ABC TRANSPORTER"/>
    <property type="match status" value="1"/>
</dbReference>
<feature type="transmembrane region" description="Helical" evidence="8">
    <location>
        <begin position="182"/>
        <end position="205"/>
    </location>
</feature>
<feature type="domain" description="ABC transmembrane type-1" evidence="9">
    <location>
        <begin position="16"/>
        <end position="205"/>
    </location>
</feature>
<dbReference type="InterPro" id="IPR000515">
    <property type="entry name" value="MetI-like"/>
</dbReference>
<keyword evidence="7 8" id="KW-0472">Membrane</keyword>
<dbReference type="Gene3D" id="1.10.3720.10">
    <property type="entry name" value="MetI-like"/>
    <property type="match status" value="1"/>
</dbReference>
<comment type="similarity">
    <text evidence="8">Belongs to the binding-protein-dependent transport system permease family.</text>
</comment>
<dbReference type="Pfam" id="PF00528">
    <property type="entry name" value="BPD_transp_1"/>
    <property type="match status" value="1"/>
</dbReference>
<dbReference type="NCBIfam" id="TIGR03004">
    <property type="entry name" value="ectoine_ehuC"/>
    <property type="match status" value="1"/>
</dbReference>
<dbReference type="GO" id="GO:0022857">
    <property type="term" value="F:transmembrane transporter activity"/>
    <property type="evidence" value="ECO:0007669"/>
    <property type="project" value="InterPro"/>
</dbReference>
<keyword evidence="4 8" id="KW-0812">Transmembrane</keyword>
<evidence type="ECO:0000259" key="9">
    <source>
        <dbReference type="PROSITE" id="PS50928"/>
    </source>
</evidence>
<keyword evidence="6 8" id="KW-1133">Transmembrane helix</keyword>
<dbReference type="CDD" id="cd06261">
    <property type="entry name" value="TM_PBP2"/>
    <property type="match status" value="1"/>
</dbReference>
<dbReference type="GO" id="GO:0043190">
    <property type="term" value="C:ATP-binding cassette (ABC) transporter complex"/>
    <property type="evidence" value="ECO:0007669"/>
    <property type="project" value="InterPro"/>
</dbReference>
<dbReference type="PANTHER" id="PTHR30614:SF0">
    <property type="entry name" value="L-CYSTINE TRANSPORT SYSTEM PERMEASE PROTEIN TCYL"/>
    <property type="match status" value="1"/>
</dbReference>
<accession>A0A223KXQ4</accession>
<dbReference type="RefSeq" id="WP_066410864.1">
    <property type="nucleotide sequence ID" value="NZ_CP018866.1"/>
</dbReference>
<evidence type="ECO:0000256" key="5">
    <source>
        <dbReference type="ARBA" id="ARBA00022970"/>
    </source>
</evidence>
<evidence type="ECO:0000256" key="8">
    <source>
        <dbReference type="RuleBase" id="RU363032"/>
    </source>
</evidence>
<feature type="transmembrane region" description="Helical" evidence="8">
    <location>
        <begin position="70"/>
        <end position="94"/>
    </location>
</feature>
<evidence type="ECO:0000256" key="2">
    <source>
        <dbReference type="ARBA" id="ARBA00022448"/>
    </source>
</evidence>
<dbReference type="SUPFAM" id="SSF161098">
    <property type="entry name" value="MetI-like"/>
    <property type="match status" value="1"/>
</dbReference>
<keyword evidence="11" id="KW-1185">Reference proteome</keyword>
<evidence type="ECO:0000256" key="1">
    <source>
        <dbReference type="ARBA" id="ARBA00004651"/>
    </source>
</evidence>
<keyword evidence="2 8" id="KW-0813">Transport</keyword>
<dbReference type="GO" id="GO:0006865">
    <property type="term" value="P:amino acid transport"/>
    <property type="evidence" value="ECO:0007669"/>
    <property type="project" value="UniProtKB-KW"/>
</dbReference>
<evidence type="ECO:0000313" key="11">
    <source>
        <dbReference type="Proteomes" id="UP000215224"/>
    </source>
</evidence>
<reference evidence="10 11" key="1">
    <citation type="submission" date="2016-12" db="EMBL/GenBank/DDBJ databases">
        <title>The whole genome sequencing and assembly of Bacillus cohnii DSM 6307T strain.</title>
        <authorList>
            <person name="Lee Y.-J."/>
            <person name="Yi H."/>
            <person name="Bahn Y.-S."/>
            <person name="Kim J.F."/>
            <person name="Lee D.-W."/>
        </authorList>
    </citation>
    <scope>NUCLEOTIDE SEQUENCE [LARGE SCALE GENOMIC DNA]</scope>
    <source>
        <strain evidence="10 11">DSM 6307</strain>
    </source>
</reference>
<sequence>MIQPYIEILPQLLKGANTTIQILIASALVTYSVAFIAGLGKISRFKLVRGVTTFYVEIFRGTSLLVQMFWIFYALPAFGITLSPFLAGVITLGLNYGAYASEVVRGAIQAIPKGQTEAAIALNMSRWHRMTRVILPQAIRIMLPGFGNISIELLKGTSLVSLITLADLTFQGLIIRNTNLSYTFHVFISLLVIYFLIALPLIILVRKLENRAAKGVAK</sequence>
<dbReference type="AlphaFoldDB" id="A0A223KXQ4"/>
<dbReference type="KEGG" id="bcoh:BC6307_06115"/>
<evidence type="ECO:0000256" key="3">
    <source>
        <dbReference type="ARBA" id="ARBA00022475"/>
    </source>
</evidence>
<feature type="transmembrane region" description="Helical" evidence="8">
    <location>
        <begin position="20"/>
        <end position="39"/>
    </location>
</feature>